<evidence type="ECO:0000313" key="2">
    <source>
        <dbReference type="Proteomes" id="UP001420932"/>
    </source>
</evidence>
<dbReference type="PANTHER" id="PTHR43060:SF15">
    <property type="entry name" value="3-HYDROXYISOBUTYRATE DEHYDROGENASE-LIKE 1, MITOCHONDRIAL-RELATED"/>
    <property type="match status" value="1"/>
</dbReference>
<dbReference type="PANTHER" id="PTHR43060">
    <property type="entry name" value="3-HYDROXYISOBUTYRATE DEHYDROGENASE-LIKE 1, MITOCHONDRIAL-RELATED"/>
    <property type="match status" value="1"/>
</dbReference>
<dbReference type="EMBL" id="JBBNAF010000013">
    <property type="protein sequence ID" value="KAK9087442.1"/>
    <property type="molecule type" value="Genomic_DNA"/>
</dbReference>
<dbReference type="InterPro" id="IPR013328">
    <property type="entry name" value="6PGD_dom2"/>
</dbReference>
<keyword evidence="2" id="KW-1185">Reference proteome</keyword>
<dbReference type="AlphaFoldDB" id="A0AAP0E9N8"/>
<dbReference type="SUPFAM" id="SSF48179">
    <property type="entry name" value="6-phosphogluconate dehydrogenase C-terminal domain-like"/>
    <property type="match status" value="1"/>
</dbReference>
<protein>
    <submittedName>
        <fullName evidence="1">Uncharacterized protein</fullName>
    </submittedName>
</protein>
<dbReference type="Gene3D" id="1.10.1040.10">
    <property type="entry name" value="N-(1-d-carboxylethyl)-l-norvaline Dehydrogenase, domain 2"/>
    <property type="match status" value="1"/>
</dbReference>
<sequence>MGVWSAARHVASSDWRRPLLMTSQVVQSASCGSLEAVVNSHHLCEFLGDGAYAHLEKIEEKLGEENVGHAAPHKPSPSSALSVLPCRRLLCPLPSSVLSLAIVCSVLASPIDDRRLHLVPDVDDHGLFVLKGGAFVDYFVKGFRICLRECERMGIALPGLTLAHQFYLSVKAHGEGRLGTQALFLALERLNGIRIELDEALAMHLQDLDNQLENDYLDDDIGREAAMGGGVGAASEVSSCAYGGNRLSQVSWRAVITPTSKAHITSL</sequence>
<organism evidence="1 2">
    <name type="scientific">Stephania yunnanensis</name>
    <dbReference type="NCBI Taxonomy" id="152371"/>
    <lineage>
        <taxon>Eukaryota</taxon>
        <taxon>Viridiplantae</taxon>
        <taxon>Streptophyta</taxon>
        <taxon>Embryophyta</taxon>
        <taxon>Tracheophyta</taxon>
        <taxon>Spermatophyta</taxon>
        <taxon>Magnoliopsida</taxon>
        <taxon>Ranunculales</taxon>
        <taxon>Menispermaceae</taxon>
        <taxon>Menispermoideae</taxon>
        <taxon>Cissampelideae</taxon>
        <taxon>Stephania</taxon>
    </lineage>
</organism>
<dbReference type="InterPro" id="IPR008927">
    <property type="entry name" value="6-PGluconate_DH-like_C_sf"/>
</dbReference>
<proteinExistence type="predicted"/>
<dbReference type="Proteomes" id="UP001420932">
    <property type="component" value="Unassembled WGS sequence"/>
</dbReference>
<accession>A0AAP0E9N8</accession>
<gene>
    <name evidence="1" type="ORF">Syun_029836</name>
</gene>
<name>A0AAP0E9N8_9MAGN</name>
<reference evidence="1 2" key="1">
    <citation type="submission" date="2024-01" db="EMBL/GenBank/DDBJ databases">
        <title>Genome assemblies of Stephania.</title>
        <authorList>
            <person name="Yang L."/>
        </authorList>
    </citation>
    <scope>NUCLEOTIDE SEQUENCE [LARGE SCALE GENOMIC DNA]</scope>
    <source>
        <strain evidence="1">YNDBR</strain>
        <tissue evidence="1">Leaf</tissue>
    </source>
</reference>
<evidence type="ECO:0000313" key="1">
    <source>
        <dbReference type="EMBL" id="KAK9087442.1"/>
    </source>
</evidence>
<comment type="caution">
    <text evidence="1">The sequence shown here is derived from an EMBL/GenBank/DDBJ whole genome shotgun (WGS) entry which is preliminary data.</text>
</comment>